<feature type="transmembrane region" description="Helical" evidence="6">
    <location>
        <begin position="12"/>
        <end position="32"/>
    </location>
</feature>
<name>A0A1G2LD09_9BACT</name>
<protein>
    <recommendedName>
        <fullName evidence="7">GtrA/DPMS transmembrane domain-containing protein</fullName>
    </recommendedName>
</protein>
<keyword evidence="5 6" id="KW-0472">Membrane</keyword>
<feature type="transmembrane region" description="Helical" evidence="6">
    <location>
        <begin position="38"/>
        <end position="60"/>
    </location>
</feature>
<keyword evidence="4 6" id="KW-1133">Transmembrane helix</keyword>
<feature type="transmembrane region" description="Helical" evidence="6">
    <location>
        <begin position="96"/>
        <end position="120"/>
    </location>
</feature>
<keyword evidence="3 6" id="KW-0812">Transmembrane</keyword>
<dbReference type="AlphaFoldDB" id="A0A1G2LD09"/>
<feature type="transmembrane region" description="Helical" evidence="6">
    <location>
        <begin position="141"/>
        <end position="161"/>
    </location>
</feature>
<dbReference type="GO" id="GO:0005886">
    <property type="term" value="C:plasma membrane"/>
    <property type="evidence" value="ECO:0007669"/>
    <property type="project" value="TreeGrafter"/>
</dbReference>
<sequence>MPIITRRDYLTAFVVGVLTALFAVPTFVNVGLGTAPILAGLFVGIPILWVAGVWLGGFLGRWLPFFVQFGKFATTGFLSASIDFGVLNILSRWSGITAGLIVGGVNVPGFGLAVSNSYLWNRLWVFRQAPVEGVFRDFPKFLTVTVSGLLLNSGIVVFITTYVPPQFGTGPEAWLNIAKIAASAVILIWNFIGYKMFVFR</sequence>
<evidence type="ECO:0000313" key="8">
    <source>
        <dbReference type="EMBL" id="OHA09490.1"/>
    </source>
</evidence>
<dbReference type="GO" id="GO:0000271">
    <property type="term" value="P:polysaccharide biosynthetic process"/>
    <property type="evidence" value="ECO:0007669"/>
    <property type="project" value="InterPro"/>
</dbReference>
<evidence type="ECO:0000259" key="7">
    <source>
        <dbReference type="Pfam" id="PF04138"/>
    </source>
</evidence>
<comment type="subcellular location">
    <subcellularLocation>
        <location evidence="1">Membrane</location>
        <topology evidence="1">Multi-pass membrane protein</topology>
    </subcellularLocation>
</comment>
<dbReference type="Proteomes" id="UP000176705">
    <property type="component" value="Unassembled WGS sequence"/>
</dbReference>
<dbReference type="Pfam" id="PF04138">
    <property type="entry name" value="GtrA_DPMS_TM"/>
    <property type="match status" value="1"/>
</dbReference>
<dbReference type="PANTHER" id="PTHR38459">
    <property type="entry name" value="PROPHAGE BACTOPRENOL-LINKED GLUCOSE TRANSLOCASE HOMOLOG"/>
    <property type="match status" value="1"/>
</dbReference>
<evidence type="ECO:0000256" key="6">
    <source>
        <dbReference type="SAM" id="Phobius"/>
    </source>
</evidence>
<comment type="caution">
    <text evidence="8">The sequence shown here is derived from an EMBL/GenBank/DDBJ whole genome shotgun (WGS) entry which is preliminary data.</text>
</comment>
<evidence type="ECO:0000256" key="1">
    <source>
        <dbReference type="ARBA" id="ARBA00004141"/>
    </source>
</evidence>
<reference evidence="8 9" key="1">
    <citation type="journal article" date="2016" name="Nat. Commun.">
        <title>Thousands of microbial genomes shed light on interconnected biogeochemical processes in an aquifer system.</title>
        <authorList>
            <person name="Anantharaman K."/>
            <person name="Brown C.T."/>
            <person name="Hug L.A."/>
            <person name="Sharon I."/>
            <person name="Castelle C.J."/>
            <person name="Probst A.J."/>
            <person name="Thomas B.C."/>
            <person name="Singh A."/>
            <person name="Wilkins M.J."/>
            <person name="Karaoz U."/>
            <person name="Brodie E.L."/>
            <person name="Williams K.H."/>
            <person name="Hubbard S.S."/>
            <person name="Banfield J.F."/>
        </authorList>
    </citation>
    <scope>NUCLEOTIDE SEQUENCE [LARGE SCALE GENOMIC DNA]</scope>
</reference>
<dbReference type="STRING" id="1802280.A3B37_02195"/>
<dbReference type="EMBL" id="MHQS01000002">
    <property type="protein sequence ID" value="OHA09490.1"/>
    <property type="molecule type" value="Genomic_DNA"/>
</dbReference>
<accession>A0A1G2LD09</accession>
<feature type="domain" description="GtrA/DPMS transmembrane" evidence="7">
    <location>
        <begin position="71"/>
        <end position="199"/>
    </location>
</feature>
<dbReference type="InterPro" id="IPR051401">
    <property type="entry name" value="GtrA_CellWall_Glycosyl"/>
</dbReference>
<evidence type="ECO:0000313" key="9">
    <source>
        <dbReference type="Proteomes" id="UP000176705"/>
    </source>
</evidence>
<dbReference type="InterPro" id="IPR007267">
    <property type="entry name" value="GtrA_DPMS_TM"/>
</dbReference>
<evidence type="ECO:0000256" key="4">
    <source>
        <dbReference type="ARBA" id="ARBA00022989"/>
    </source>
</evidence>
<evidence type="ECO:0000256" key="2">
    <source>
        <dbReference type="ARBA" id="ARBA00009399"/>
    </source>
</evidence>
<feature type="transmembrane region" description="Helical" evidence="6">
    <location>
        <begin position="173"/>
        <end position="192"/>
    </location>
</feature>
<proteinExistence type="inferred from homology"/>
<comment type="similarity">
    <text evidence="2">Belongs to the GtrA family.</text>
</comment>
<organism evidence="8 9">
    <name type="scientific">Candidatus Sungbacteria bacterium RIFCSPLOWO2_01_FULL_59_16</name>
    <dbReference type="NCBI Taxonomy" id="1802280"/>
    <lineage>
        <taxon>Bacteria</taxon>
        <taxon>Candidatus Sungiibacteriota</taxon>
    </lineage>
</organism>
<evidence type="ECO:0000256" key="5">
    <source>
        <dbReference type="ARBA" id="ARBA00023136"/>
    </source>
</evidence>
<dbReference type="PANTHER" id="PTHR38459:SF1">
    <property type="entry name" value="PROPHAGE BACTOPRENOL-LINKED GLUCOSE TRANSLOCASE HOMOLOG"/>
    <property type="match status" value="1"/>
</dbReference>
<gene>
    <name evidence="8" type="ORF">A3B37_02195</name>
</gene>
<evidence type="ECO:0000256" key="3">
    <source>
        <dbReference type="ARBA" id="ARBA00022692"/>
    </source>
</evidence>